<keyword evidence="4" id="KW-0812">Transmembrane</keyword>
<dbReference type="Gene3D" id="2.40.260.10">
    <property type="entry name" value="Sortase"/>
    <property type="match status" value="1"/>
</dbReference>
<dbReference type="NCBIfam" id="TIGR01076">
    <property type="entry name" value="sortase_fam"/>
    <property type="match status" value="1"/>
</dbReference>
<feature type="region of interest" description="Disordered" evidence="3">
    <location>
        <begin position="1"/>
        <end position="105"/>
    </location>
</feature>
<organism evidence="5 6">
    <name type="scientific">Streptomyces smaragdinus</name>
    <dbReference type="NCBI Taxonomy" id="2585196"/>
    <lineage>
        <taxon>Bacteria</taxon>
        <taxon>Bacillati</taxon>
        <taxon>Actinomycetota</taxon>
        <taxon>Actinomycetes</taxon>
        <taxon>Kitasatosporales</taxon>
        <taxon>Streptomycetaceae</taxon>
        <taxon>Streptomyces</taxon>
    </lineage>
</organism>
<gene>
    <name evidence="5" type="ORF">SRB5_28310</name>
</gene>
<evidence type="ECO:0008006" key="7">
    <source>
        <dbReference type="Google" id="ProtNLM"/>
    </source>
</evidence>
<dbReference type="InterPro" id="IPR005754">
    <property type="entry name" value="Sortase"/>
</dbReference>
<evidence type="ECO:0000313" key="6">
    <source>
        <dbReference type="Proteomes" id="UP000466345"/>
    </source>
</evidence>
<feature type="active site" description="Proton donor/acceptor" evidence="2">
    <location>
        <position position="294"/>
    </location>
</feature>
<feature type="region of interest" description="Disordered" evidence="3">
    <location>
        <begin position="201"/>
        <end position="233"/>
    </location>
</feature>
<reference evidence="5 6" key="1">
    <citation type="submission" date="2019-10" db="EMBL/GenBank/DDBJ databases">
        <title>Streptomyces smaragdinus sp. nov. and Streptomyces fabii sp. nov., isolated from the gut of fungus growing-termite Macrotermes natalensis.</title>
        <authorList>
            <person name="Schwitalla J."/>
            <person name="Benndorf R."/>
            <person name="Martin K."/>
            <person name="De Beer W."/>
            <person name="Kaster A.-K."/>
            <person name="Vollmers J."/>
            <person name="Poulsen M."/>
            <person name="Beemelmanns C."/>
        </authorList>
    </citation>
    <scope>NUCLEOTIDE SEQUENCE [LARGE SCALE GENOMIC DNA]</scope>
    <source>
        <strain evidence="5 6">RB5</strain>
    </source>
</reference>
<dbReference type="EMBL" id="WEGJ01000008">
    <property type="protein sequence ID" value="MQY12693.1"/>
    <property type="molecule type" value="Genomic_DNA"/>
</dbReference>
<dbReference type="SUPFAM" id="SSF63817">
    <property type="entry name" value="Sortase"/>
    <property type="match status" value="1"/>
</dbReference>
<dbReference type="Pfam" id="PF04203">
    <property type="entry name" value="Sortase"/>
    <property type="match status" value="1"/>
</dbReference>
<evidence type="ECO:0000256" key="3">
    <source>
        <dbReference type="SAM" id="MobiDB-lite"/>
    </source>
</evidence>
<evidence type="ECO:0000256" key="1">
    <source>
        <dbReference type="ARBA" id="ARBA00022801"/>
    </source>
</evidence>
<dbReference type="RefSeq" id="WP_323377897.1">
    <property type="nucleotide sequence ID" value="NZ_WEGJ01000008.1"/>
</dbReference>
<dbReference type="CDD" id="cd05830">
    <property type="entry name" value="Sortase_E"/>
    <property type="match status" value="1"/>
</dbReference>
<name>A0A7K0CHA8_9ACTN</name>
<dbReference type="Proteomes" id="UP000466345">
    <property type="component" value="Unassembled WGS sequence"/>
</dbReference>
<comment type="caution">
    <text evidence="5">The sequence shown here is derived from an EMBL/GenBank/DDBJ whole genome shotgun (WGS) entry which is preliminary data.</text>
</comment>
<keyword evidence="4" id="KW-1133">Transmembrane helix</keyword>
<proteinExistence type="predicted"/>
<keyword evidence="6" id="KW-1185">Reference proteome</keyword>
<feature type="region of interest" description="Disordered" evidence="3">
    <location>
        <begin position="125"/>
        <end position="151"/>
    </location>
</feature>
<feature type="compositionally biased region" description="Pro residues" evidence="3">
    <location>
        <begin position="30"/>
        <end position="39"/>
    </location>
</feature>
<keyword evidence="4" id="KW-0472">Membrane</keyword>
<feature type="active site" description="Acyl-thioester intermediate" evidence="2">
    <location>
        <position position="363"/>
    </location>
</feature>
<dbReference type="AlphaFoldDB" id="A0A7K0CHA8"/>
<sequence>MTRDGTDGAPDADGPSPVRASWFEPRAPEPRPAAEPPVPRQATPVHPSAGVPWGEAAEPVPMPEPRPEPVRIPQPQPEPVRLPDPDPPTALLRPVPAPDPHDHPADRTMALRVAELRSAVAAKILGPAEDEPPLPDEPPPPGSRMAARQAARVAKQRRQLLVSRIAGEAFITFGALMLLFVAYQLWWTNVLADRNAGEQAKKLQEEWQDPGGGDDGAAAGTGAGSGKDRKQPAYEPGDGFAIVHIPKLGVDDPVAEGVDKVKVLDKGLIGHYNDGALKSAMPWDKTGNFAIAGHRNTHGEPFRYINHLTAGDKVVVETKNTYYVYKVTKQLPSTSPANTSVIDPVPKGSGFTAPGRYITLTTCTPEFTSKYRLIVWGVMVEELPRSEGTPDVLAE</sequence>
<dbReference type="NCBIfam" id="NF033747">
    <property type="entry name" value="class_E_sortase"/>
    <property type="match status" value="1"/>
</dbReference>
<keyword evidence="1" id="KW-0378">Hydrolase</keyword>
<evidence type="ECO:0000256" key="2">
    <source>
        <dbReference type="PIRSR" id="PIRSR605754-1"/>
    </source>
</evidence>
<dbReference type="GO" id="GO:0016787">
    <property type="term" value="F:hydrolase activity"/>
    <property type="evidence" value="ECO:0007669"/>
    <property type="project" value="UniProtKB-KW"/>
</dbReference>
<feature type="compositionally biased region" description="Gly residues" evidence="3">
    <location>
        <begin position="210"/>
        <end position="225"/>
    </location>
</feature>
<dbReference type="InterPro" id="IPR053465">
    <property type="entry name" value="Sortase_Class_E"/>
</dbReference>
<dbReference type="InterPro" id="IPR042003">
    <property type="entry name" value="Sortase_E"/>
</dbReference>
<accession>A0A7K0CHA8</accession>
<feature type="compositionally biased region" description="Pro residues" evidence="3">
    <location>
        <begin position="60"/>
        <end position="88"/>
    </location>
</feature>
<evidence type="ECO:0000313" key="5">
    <source>
        <dbReference type="EMBL" id="MQY12693.1"/>
    </source>
</evidence>
<protein>
    <recommendedName>
        <fullName evidence="7">Class E sortase</fullName>
    </recommendedName>
</protein>
<feature type="transmembrane region" description="Helical" evidence="4">
    <location>
        <begin position="165"/>
        <end position="187"/>
    </location>
</feature>
<evidence type="ECO:0000256" key="4">
    <source>
        <dbReference type="SAM" id="Phobius"/>
    </source>
</evidence>
<dbReference type="InterPro" id="IPR023365">
    <property type="entry name" value="Sortase_dom-sf"/>
</dbReference>